<evidence type="ECO:0000313" key="2">
    <source>
        <dbReference type="Proteomes" id="UP000007801"/>
    </source>
</evidence>
<name>B3MEH2_DROAN</name>
<dbReference type="KEGG" id="dan:6502581"/>
<keyword evidence="2" id="KW-1185">Reference proteome</keyword>
<proteinExistence type="predicted"/>
<dbReference type="InParanoid" id="B3MEH2"/>
<organism evidence="1 2">
    <name type="scientific">Drosophila ananassae</name>
    <name type="common">Fruit fly</name>
    <dbReference type="NCBI Taxonomy" id="7217"/>
    <lineage>
        <taxon>Eukaryota</taxon>
        <taxon>Metazoa</taxon>
        <taxon>Ecdysozoa</taxon>
        <taxon>Arthropoda</taxon>
        <taxon>Hexapoda</taxon>
        <taxon>Insecta</taxon>
        <taxon>Pterygota</taxon>
        <taxon>Neoptera</taxon>
        <taxon>Endopterygota</taxon>
        <taxon>Diptera</taxon>
        <taxon>Brachycera</taxon>
        <taxon>Muscomorpha</taxon>
        <taxon>Ephydroidea</taxon>
        <taxon>Drosophilidae</taxon>
        <taxon>Drosophila</taxon>
        <taxon>Sophophora</taxon>
    </lineage>
</organism>
<gene>
    <name evidence="1" type="primary">Dana\GF19839</name>
    <name evidence="1" type="synonym">dana_GLEANR_22245</name>
    <name evidence="1" type="ORF">GF19839</name>
</gene>
<dbReference type="OrthoDB" id="7844367at2759"/>
<dbReference type="HOGENOM" id="CLU_1628761_0_0_1"/>
<sequence length="170" mass="20805">MDQRQPNLEDKMEKYWRRMFYLDPKLEPTPLELSELEYFGAFRIINPLDPKRKHWLIYSCLHSEIAENVEKVRRKYGKKNVFEIVRKPVYSGLGFRKIVRDYFVNLRWKANGGFLEAPENSYYNDEKFVKSVNNLLDVEHRRIYDYIMGHLEWFKRYNDQKPPPDVVRFF</sequence>
<accession>B3MEH2</accession>
<dbReference type="Proteomes" id="UP000007801">
    <property type="component" value="Unassembled WGS sequence"/>
</dbReference>
<dbReference type="EMBL" id="CH902619">
    <property type="protein sequence ID" value="EDV37592.2"/>
    <property type="molecule type" value="Genomic_DNA"/>
</dbReference>
<evidence type="ECO:0000313" key="1">
    <source>
        <dbReference type="EMBL" id="EDV37592.2"/>
    </source>
</evidence>
<protein>
    <submittedName>
        <fullName evidence="1">Uncharacterized protein</fullName>
    </submittedName>
</protein>
<reference evidence="1 2" key="1">
    <citation type="journal article" date="2007" name="Nature">
        <title>Evolution of genes and genomes on the Drosophila phylogeny.</title>
        <authorList>
            <consortium name="Drosophila 12 Genomes Consortium"/>
            <person name="Clark A.G."/>
            <person name="Eisen M.B."/>
            <person name="Smith D.R."/>
            <person name="Bergman C.M."/>
            <person name="Oliver B."/>
            <person name="Markow T.A."/>
            <person name="Kaufman T.C."/>
            <person name="Kellis M."/>
            <person name="Gelbart W."/>
            <person name="Iyer V.N."/>
            <person name="Pollard D.A."/>
            <person name="Sackton T.B."/>
            <person name="Larracuente A.M."/>
            <person name="Singh N.D."/>
            <person name="Abad J.P."/>
            <person name="Abt D.N."/>
            <person name="Adryan B."/>
            <person name="Aguade M."/>
            <person name="Akashi H."/>
            <person name="Anderson W.W."/>
            <person name="Aquadro C.F."/>
            <person name="Ardell D.H."/>
            <person name="Arguello R."/>
            <person name="Artieri C.G."/>
            <person name="Barbash D.A."/>
            <person name="Barker D."/>
            <person name="Barsanti P."/>
            <person name="Batterham P."/>
            <person name="Batzoglou S."/>
            <person name="Begun D."/>
            <person name="Bhutkar A."/>
            <person name="Blanco E."/>
            <person name="Bosak S.A."/>
            <person name="Bradley R.K."/>
            <person name="Brand A.D."/>
            <person name="Brent M.R."/>
            <person name="Brooks A.N."/>
            <person name="Brown R.H."/>
            <person name="Butlin R.K."/>
            <person name="Caggese C."/>
            <person name="Calvi B.R."/>
            <person name="Bernardo de Carvalho A."/>
            <person name="Caspi A."/>
            <person name="Castrezana S."/>
            <person name="Celniker S.E."/>
            <person name="Chang J.L."/>
            <person name="Chapple C."/>
            <person name="Chatterji S."/>
            <person name="Chinwalla A."/>
            <person name="Civetta A."/>
            <person name="Clifton S.W."/>
            <person name="Comeron J.M."/>
            <person name="Costello J.C."/>
            <person name="Coyne J.A."/>
            <person name="Daub J."/>
            <person name="David R.G."/>
            <person name="Delcher A.L."/>
            <person name="Delehaunty K."/>
            <person name="Do C.B."/>
            <person name="Ebling H."/>
            <person name="Edwards K."/>
            <person name="Eickbush T."/>
            <person name="Evans J.D."/>
            <person name="Filipski A."/>
            <person name="Findeiss S."/>
            <person name="Freyhult E."/>
            <person name="Fulton L."/>
            <person name="Fulton R."/>
            <person name="Garcia A.C."/>
            <person name="Gardiner A."/>
            <person name="Garfield D.A."/>
            <person name="Garvin B.E."/>
            <person name="Gibson G."/>
            <person name="Gilbert D."/>
            <person name="Gnerre S."/>
            <person name="Godfrey J."/>
            <person name="Good R."/>
            <person name="Gotea V."/>
            <person name="Gravely B."/>
            <person name="Greenberg A.J."/>
            <person name="Griffiths-Jones S."/>
            <person name="Gross S."/>
            <person name="Guigo R."/>
            <person name="Gustafson E.A."/>
            <person name="Haerty W."/>
            <person name="Hahn M.W."/>
            <person name="Halligan D.L."/>
            <person name="Halpern A.L."/>
            <person name="Halter G.M."/>
            <person name="Han M.V."/>
            <person name="Heger A."/>
            <person name="Hillier L."/>
            <person name="Hinrichs A.S."/>
            <person name="Holmes I."/>
            <person name="Hoskins R.A."/>
            <person name="Hubisz M.J."/>
            <person name="Hultmark D."/>
            <person name="Huntley M.A."/>
            <person name="Jaffe D.B."/>
            <person name="Jagadeeshan S."/>
            <person name="Jeck W.R."/>
            <person name="Johnson J."/>
            <person name="Jones C.D."/>
            <person name="Jordan W.C."/>
            <person name="Karpen G.H."/>
            <person name="Kataoka E."/>
            <person name="Keightley P.D."/>
            <person name="Kheradpour P."/>
            <person name="Kirkness E.F."/>
            <person name="Koerich L.B."/>
            <person name="Kristiansen K."/>
            <person name="Kudrna D."/>
            <person name="Kulathinal R.J."/>
            <person name="Kumar S."/>
            <person name="Kwok R."/>
            <person name="Lander E."/>
            <person name="Langley C.H."/>
            <person name="Lapoint R."/>
            <person name="Lazzaro B.P."/>
            <person name="Lee S.J."/>
            <person name="Levesque L."/>
            <person name="Li R."/>
            <person name="Lin C.F."/>
            <person name="Lin M.F."/>
            <person name="Lindblad-Toh K."/>
            <person name="Llopart A."/>
            <person name="Long M."/>
            <person name="Low L."/>
            <person name="Lozovsky E."/>
            <person name="Lu J."/>
            <person name="Luo M."/>
            <person name="Machado C.A."/>
            <person name="Makalowski W."/>
            <person name="Marzo M."/>
            <person name="Matsuda M."/>
            <person name="Matzkin L."/>
            <person name="McAllister B."/>
            <person name="McBride C.S."/>
            <person name="McKernan B."/>
            <person name="McKernan K."/>
            <person name="Mendez-Lago M."/>
            <person name="Minx P."/>
            <person name="Mollenhauer M.U."/>
            <person name="Montooth K."/>
            <person name="Mount S.M."/>
            <person name="Mu X."/>
            <person name="Myers E."/>
            <person name="Negre B."/>
            <person name="Newfeld S."/>
            <person name="Nielsen R."/>
            <person name="Noor M.A."/>
            <person name="O'Grady P."/>
            <person name="Pachter L."/>
            <person name="Papaceit M."/>
            <person name="Parisi M.J."/>
            <person name="Parisi M."/>
            <person name="Parts L."/>
            <person name="Pedersen J.S."/>
            <person name="Pesole G."/>
            <person name="Phillippy A.M."/>
            <person name="Ponting C.P."/>
            <person name="Pop M."/>
            <person name="Porcelli D."/>
            <person name="Powell J.R."/>
            <person name="Prohaska S."/>
            <person name="Pruitt K."/>
            <person name="Puig M."/>
            <person name="Quesneville H."/>
            <person name="Ram K.R."/>
            <person name="Rand D."/>
            <person name="Rasmussen M.D."/>
            <person name="Reed L.K."/>
            <person name="Reenan R."/>
            <person name="Reily A."/>
            <person name="Remington K.A."/>
            <person name="Rieger T.T."/>
            <person name="Ritchie M.G."/>
            <person name="Robin C."/>
            <person name="Rogers Y.H."/>
            <person name="Rohde C."/>
            <person name="Rozas J."/>
            <person name="Rubenfield M.J."/>
            <person name="Ruiz A."/>
            <person name="Russo S."/>
            <person name="Salzberg S.L."/>
            <person name="Sanchez-Gracia A."/>
            <person name="Saranga D.J."/>
            <person name="Sato H."/>
            <person name="Schaeffer S.W."/>
            <person name="Schatz M.C."/>
            <person name="Schlenke T."/>
            <person name="Schwartz R."/>
            <person name="Segarra C."/>
            <person name="Singh R.S."/>
            <person name="Sirot L."/>
            <person name="Sirota M."/>
            <person name="Sisneros N.B."/>
            <person name="Smith C.D."/>
            <person name="Smith T.F."/>
            <person name="Spieth J."/>
            <person name="Stage D.E."/>
            <person name="Stark A."/>
            <person name="Stephan W."/>
            <person name="Strausberg R.L."/>
            <person name="Strempel S."/>
            <person name="Sturgill D."/>
            <person name="Sutton G."/>
            <person name="Sutton G.G."/>
            <person name="Tao W."/>
            <person name="Teichmann S."/>
            <person name="Tobari Y.N."/>
            <person name="Tomimura Y."/>
            <person name="Tsolas J.M."/>
            <person name="Valente V.L."/>
            <person name="Venter E."/>
            <person name="Venter J.C."/>
            <person name="Vicario S."/>
            <person name="Vieira F.G."/>
            <person name="Vilella A.J."/>
            <person name="Villasante A."/>
            <person name="Walenz B."/>
            <person name="Wang J."/>
            <person name="Wasserman M."/>
            <person name="Watts T."/>
            <person name="Wilson D."/>
            <person name="Wilson R.K."/>
            <person name="Wing R.A."/>
            <person name="Wolfner M.F."/>
            <person name="Wong A."/>
            <person name="Wong G.K."/>
            <person name="Wu C.I."/>
            <person name="Wu G."/>
            <person name="Yamamoto D."/>
            <person name="Yang H.P."/>
            <person name="Yang S.P."/>
            <person name="Yorke J.A."/>
            <person name="Yoshida K."/>
            <person name="Zdobnov E."/>
            <person name="Zhang P."/>
            <person name="Zhang Y."/>
            <person name="Zimin A.V."/>
            <person name="Baldwin J."/>
            <person name="Abdouelleil A."/>
            <person name="Abdulkadir J."/>
            <person name="Abebe A."/>
            <person name="Abera B."/>
            <person name="Abreu J."/>
            <person name="Acer S.C."/>
            <person name="Aftuck L."/>
            <person name="Alexander A."/>
            <person name="An P."/>
            <person name="Anderson E."/>
            <person name="Anderson S."/>
            <person name="Arachi H."/>
            <person name="Azer M."/>
            <person name="Bachantsang P."/>
            <person name="Barry A."/>
            <person name="Bayul T."/>
            <person name="Berlin A."/>
            <person name="Bessette D."/>
            <person name="Bloom T."/>
            <person name="Blye J."/>
            <person name="Boguslavskiy L."/>
            <person name="Bonnet C."/>
            <person name="Boukhgalter B."/>
            <person name="Bourzgui I."/>
            <person name="Brown A."/>
            <person name="Cahill P."/>
            <person name="Channer S."/>
            <person name="Cheshatsang Y."/>
            <person name="Chuda L."/>
            <person name="Citroen M."/>
            <person name="Collymore A."/>
            <person name="Cooke P."/>
            <person name="Costello M."/>
            <person name="D'Aco K."/>
            <person name="Daza R."/>
            <person name="De Haan G."/>
            <person name="DeGray S."/>
            <person name="DeMaso C."/>
            <person name="Dhargay N."/>
            <person name="Dooley K."/>
            <person name="Dooley E."/>
            <person name="Doricent M."/>
            <person name="Dorje P."/>
            <person name="Dorjee K."/>
            <person name="Dupes A."/>
            <person name="Elong R."/>
            <person name="Falk J."/>
            <person name="Farina A."/>
            <person name="Faro S."/>
            <person name="Ferguson D."/>
            <person name="Fisher S."/>
            <person name="Foley C.D."/>
            <person name="Franke A."/>
            <person name="Friedrich D."/>
            <person name="Gadbois L."/>
            <person name="Gearin G."/>
            <person name="Gearin C.R."/>
            <person name="Giannoukos G."/>
            <person name="Goode T."/>
            <person name="Graham J."/>
            <person name="Grandbois E."/>
            <person name="Grewal S."/>
            <person name="Gyaltsen K."/>
            <person name="Hafez N."/>
            <person name="Hagos B."/>
            <person name="Hall J."/>
            <person name="Henson C."/>
            <person name="Hollinger A."/>
            <person name="Honan T."/>
            <person name="Huard M.D."/>
            <person name="Hughes L."/>
            <person name="Hurhula B."/>
            <person name="Husby M.E."/>
            <person name="Kamat A."/>
            <person name="Kanga B."/>
            <person name="Kashin S."/>
            <person name="Khazanovich D."/>
            <person name="Kisner P."/>
            <person name="Lance K."/>
            <person name="Lara M."/>
            <person name="Lee W."/>
            <person name="Lennon N."/>
            <person name="Letendre F."/>
            <person name="LeVine R."/>
            <person name="Lipovsky A."/>
            <person name="Liu X."/>
            <person name="Liu J."/>
            <person name="Liu S."/>
            <person name="Lokyitsang T."/>
            <person name="Lokyitsang Y."/>
            <person name="Lubonja R."/>
            <person name="Lui A."/>
            <person name="MacDonald P."/>
            <person name="Magnisalis V."/>
            <person name="Maru K."/>
            <person name="Matthews C."/>
            <person name="McCusker W."/>
            <person name="McDonough S."/>
            <person name="Mehta T."/>
            <person name="Meldrim J."/>
            <person name="Meneus L."/>
            <person name="Mihai O."/>
            <person name="Mihalev A."/>
            <person name="Mihova T."/>
            <person name="Mittelman R."/>
            <person name="Mlenga V."/>
            <person name="Montmayeur A."/>
            <person name="Mulrain L."/>
            <person name="Navidi A."/>
            <person name="Naylor J."/>
            <person name="Negash T."/>
            <person name="Nguyen T."/>
            <person name="Nguyen N."/>
            <person name="Nicol R."/>
            <person name="Norbu C."/>
            <person name="Norbu N."/>
            <person name="Novod N."/>
            <person name="O'Neill B."/>
            <person name="Osman S."/>
            <person name="Markiewicz E."/>
            <person name="Oyono O.L."/>
            <person name="Patti C."/>
            <person name="Phunkhang P."/>
            <person name="Pierre F."/>
            <person name="Priest M."/>
            <person name="Raghuraman S."/>
            <person name="Rege F."/>
            <person name="Reyes R."/>
            <person name="Rise C."/>
            <person name="Rogov P."/>
            <person name="Ross K."/>
            <person name="Ryan E."/>
            <person name="Settipalli S."/>
            <person name="Shea T."/>
            <person name="Sherpa N."/>
            <person name="Shi L."/>
            <person name="Shih D."/>
            <person name="Sparrow T."/>
            <person name="Spaulding J."/>
            <person name="Stalker J."/>
            <person name="Stange-Thomann N."/>
            <person name="Stavropoulos S."/>
            <person name="Stone C."/>
            <person name="Strader C."/>
            <person name="Tesfaye S."/>
            <person name="Thomson T."/>
            <person name="Thoulutsang Y."/>
            <person name="Thoulutsang D."/>
            <person name="Topham K."/>
            <person name="Topping I."/>
            <person name="Tsamla T."/>
            <person name="Vassiliev H."/>
            <person name="Vo A."/>
            <person name="Wangchuk T."/>
            <person name="Wangdi T."/>
            <person name="Weiand M."/>
            <person name="Wilkinson J."/>
            <person name="Wilson A."/>
            <person name="Yadav S."/>
            <person name="Young G."/>
            <person name="Yu Q."/>
            <person name="Zembek L."/>
            <person name="Zhong D."/>
            <person name="Zimmer A."/>
            <person name="Zwirko Z."/>
            <person name="Jaffe D.B."/>
            <person name="Alvarez P."/>
            <person name="Brockman W."/>
            <person name="Butler J."/>
            <person name="Chin C."/>
            <person name="Gnerre S."/>
            <person name="Grabherr M."/>
            <person name="Kleber M."/>
            <person name="Mauceli E."/>
            <person name="MacCallum I."/>
        </authorList>
    </citation>
    <scope>NUCLEOTIDE SEQUENCE [LARGE SCALE GENOMIC DNA]</scope>
    <source>
        <strain evidence="2">Tucson 14024-0371.13</strain>
    </source>
</reference>
<dbReference type="GeneID" id="6502581"/>
<dbReference type="AlphaFoldDB" id="B3MEH2"/>